<sequence>MSLHAYGIKRQNLTFVTSQFGENSGELRLALPIYNVHKNDFLPSLTCEIEKRNFDWVMCVGWYEIALCESVAKSEQGRQMPRDMYKSKKTTFCGNRQKEWFPNSGEHKRHMLPKDLIKPNRDKKVYEAYCRNACDS</sequence>
<protein>
    <submittedName>
        <fullName evidence="1">13401_t:CDS:1</fullName>
    </submittedName>
</protein>
<organism evidence="1 2">
    <name type="scientific">Acaulospora morrowiae</name>
    <dbReference type="NCBI Taxonomy" id="94023"/>
    <lineage>
        <taxon>Eukaryota</taxon>
        <taxon>Fungi</taxon>
        <taxon>Fungi incertae sedis</taxon>
        <taxon>Mucoromycota</taxon>
        <taxon>Glomeromycotina</taxon>
        <taxon>Glomeromycetes</taxon>
        <taxon>Diversisporales</taxon>
        <taxon>Acaulosporaceae</taxon>
        <taxon>Acaulospora</taxon>
    </lineage>
</organism>
<evidence type="ECO:0000313" key="2">
    <source>
        <dbReference type="Proteomes" id="UP000789342"/>
    </source>
</evidence>
<comment type="caution">
    <text evidence="1">The sequence shown here is derived from an EMBL/GenBank/DDBJ whole genome shotgun (WGS) entry which is preliminary data.</text>
</comment>
<keyword evidence="2" id="KW-1185">Reference proteome</keyword>
<evidence type="ECO:0000313" key="1">
    <source>
        <dbReference type="EMBL" id="CAG8470319.1"/>
    </source>
</evidence>
<feature type="non-terminal residue" evidence="1">
    <location>
        <position position="136"/>
    </location>
</feature>
<reference evidence="1" key="1">
    <citation type="submission" date="2021-06" db="EMBL/GenBank/DDBJ databases">
        <authorList>
            <person name="Kallberg Y."/>
            <person name="Tangrot J."/>
            <person name="Rosling A."/>
        </authorList>
    </citation>
    <scope>NUCLEOTIDE SEQUENCE</scope>
    <source>
        <strain evidence="1">CL551</strain>
    </source>
</reference>
<gene>
    <name evidence="1" type="ORF">AMORRO_LOCUS1825</name>
</gene>
<proteinExistence type="predicted"/>
<name>A0A9N8Z5H3_9GLOM</name>
<dbReference type="EMBL" id="CAJVPV010000704">
    <property type="protein sequence ID" value="CAG8470319.1"/>
    <property type="molecule type" value="Genomic_DNA"/>
</dbReference>
<dbReference type="AlphaFoldDB" id="A0A9N8Z5H3"/>
<dbReference type="Proteomes" id="UP000789342">
    <property type="component" value="Unassembled WGS sequence"/>
</dbReference>
<accession>A0A9N8Z5H3</accession>